<dbReference type="SUPFAM" id="SSF52540">
    <property type="entry name" value="P-loop containing nucleoside triphosphate hydrolases"/>
    <property type="match status" value="1"/>
</dbReference>
<dbReference type="InterPro" id="IPR027417">
    <property type="entry name" value="P-loop_NTPase"/>
</dbReference>
<evidence type="ECO:0000256" key="3">
    <source>
        <dbReference type="ARBA" id="ARBA00022806"/>
    </source>
</evidence>
<feature type="compositionally biased region" description="Basic and acidic residues" evidence="5">
    <location>
        <begin position="257"/>
        <end position="275"/>
    </location>
</feature>
<dbReference type="GO" id="GO:0016787">
    <property type="term" value="F:hydrolase activity"/>
    <property type="evidence" value="ECO:0007669"/>
    <property type="project" value="UniProtKB-KW"/>
</dbReference>
<feature type="compositionally biased region" description="Polar residues" evidence="5">
    <location>
        <begin position="90"/>
        <end position="103"/>
    </location>
</feature>
<feature type="compositionally biased region" description="Basic and acidic residues" evidence="5">
    <location>
        <begin position="119"/>
        <end position="131"/>
    </location>
</feature>
<feature type="region of interest" description="Disordered" evidence="5">
    <location>
        <begin position="89"/>
        <end position="148"/>
    </location>
</feature>
<comment type="caution">
    <text evidence="6">The sequence shown here is derived from an EMBL/GenBank/DDBJ whole genome shotgun (WGS) entry which is preliminary data.</text>
</comment>
<evidence type="ECO:0000256" key="4">
    <source>
        <dbReference type="ARBA" id="ARBA00022840"/>
    </source>
</evidence>
<evidence type="ECO:0000313" key="7">
    <source>
        <dbReference type="Proteomes" id="UP000663834"/>
    </source>
</evidence>
<name>A0A816HK32_9BILA</name>
<evidence type="ECO:0000256" key="2">
    <source>
        <dbReference type="ARBA" id="ARBA00022801"/>
    </source>
</evidence>
<organism evidence="6 7">
    <name type="scientific">Rotaria magnacalcarata</name>
    <dbReference type="NCBI Taxonomy" id="392030"/>
    <lineage>
        <taxon>Eukaryota</taxon>
        <taxon>Metazoa</taxon>
        <taxon>Spiralia</taxon>
        <taxon>Gnathifera</taxon>
        <taxon>Rotifera</taxon>
        <taxon>Eurotatoria</taxon>
        <taxon>Bdelloidea</taxon>
        <taxon>Philodinida</taxon>
        <taxon>Philodinidae</taxon>
        <taxon>Rotaria</taxon>
    </lineage>
</organism>
<dbReference type="Gene3D" id="4.10.1000.40">
    <property type="match status" value="1"/>
</dbReference>
<keyword evidence="3" id="KW-0347">Helicase</keyword>
<dbReference type="Gene3D" id="3.40.50.300">
    <property type="entry name" value="P-loop containing nucleotide triphosphate hydrolases"/>
    <property type="match status" value="1"/>
</dbReference>
<evidence type="ECO:0000256" key="1">
    <source>
        <dbReference type="ARBA" id="ARBA00022741"/>
    </source>
</evidence>
<dbReference type="OrthoDB" id="272077at2759"/>
<accession>A0A816HK32</accession>
<feature type="region of interest" description="Disordered" evidence="5">
    <location>
        <begin position="210"/>
        <end position="275"/>
    </location>
</feature>
<feature type="non-terminal residue" evidence="6">
    <location>
        <position position="426"/>
    </location>
</feature>
<evidence type="ECO:0000256" key="5">
    <source>
        <dbReference type="SAM" id="MobiDB-lite"/>
    </source>
</evidence>
<keyword evidence="1" id="KW-0547">Nucleotide-binding</keyword>
<dbReference type="PANTHER" id="PTHR18934">
    <property type="entry name" value="ATP-DEPENDENT RNA HELICASE"/>
    <property type="match status" value="1"/>
</dbReference>
<protein>
    <recommendedName>
        <fullName evidence="8">C3H1-type domain-containing protein</fullName>
    </recommendedName>
</protein>
<keyword evidence="4" id="KW-0067">ATP-binding</keyword>
<gene>
    <name evidence="6" type="ORF">KQP761_LOCUS38858</name>
</gene>
<reference evidence="6" key="1">
    <citation type="submission" date="2021-02" db="EMBL/GenBank/DDBJ databases">
        <authorList>
            <person name="Nowell W R."/>
        </authorList>
    </citation>
    <scope>NUCLEOTIDE SEQUENCE</scope>
</reference>
<dbReference type="Proteomes" id="UP000663834">
    <property type="component" value="Unassembled WGS sequence"/>
</dbReference>
<proteinExistence type="predicted"/>
<sequence>MDGQKNRVKIMGFGSGITVGDLSKKFQVSQHRISITKSQTQSSKWYAFIDGFENYRQASNFVSKWSTIFTDADNNFTCELDTDITKSRTNELSSKRNFNSNRSTDGHESDDDTPVNLKDTSKGDYQPDHADSYSNQPKTSSKRTPCRHGDSCFSADCPYRHSRDWRACKNGTRCNDYTCSDNHPPNRKGKCRHGNTCRKVDCLYLHPIANKSKRPDQNDSQRVRHYSSDSCDQSETYHQEQSHSKRSYSNQQSNEDDFSKESSKNTEKIQSKENRRLKSIDVRMVERKTADLPIFASRKKICERLQQEKLLLVMTDTESDASTQLPQYVAECFPDDLIVCVEQHSIAARRFAHRVAYEYDGTEEGDSVGYLIGTTNYQKSECVTGQNIMYMTDTALIHEFQTDSNLSLIRVLIIDNVHERSLNIDI</sequence>
<dbReference type="EMBL" id="CAJNOW010022111">
    <property type="protein sequence ID" value="CAF1686616.1"/>
    <property type="molecule type" value="Genomic_DNA"/>
</dbReference>
<evidence type="ECO:0000313" key="6">
    <source>
        <dbReference type="EMBL" id="CAF1686616.1"/>
    </source>
</evidence>
<feature type="compositionally biased region" description="Basic and acidic residues" evidence="5">
    <location>
        <begin position="213"/>
        <end position="222"/>
    </location>
</feature>
<keyword evidence="2" id="KW-0378">Hydrolase</keyword>
<dbReference type="GO" id="GO:0005524">
    <property type="term" value="F:ATP binding"/>
    <property type="evidence" value="ECO:0007669"/>
    <property type="project" value="UniProtKB-KW"/>
</dbReference>
<evidence type="ECO:0008006" key="8">
    <source>
        <dbReference type="Google" id="ProtNLM"/>
    </source>
</evidence>
<dbReference type="AlphaFoldDB" id="A0A816HK32"/>
<dbReference type="GO" id="GO:0003723">
    <property type="term" value="F:RNA binding"/>
    <property type="evidence" value="ECO:0007669"/>
    <property type="project" value="TreeGrafter"/>
</dbReference>
<dbReference type="PANTHER" id="PTHR18934:SF99">
    <property type="entry name" value="ATP-DEPENDENT RNA HELICASE DHX37-RELATED"/>
    <property type="match status" value="1"/>
</dbReference>
<dbReference type="GO" id="GO:0004386">
    <property type="term" value="F:helicase activity"/>
    <property type="evidence" value="ECO:0007669"/>
    <property type="project" value="UniProtKB-KW"/>
</dbReference>